<gene>
    <name evidence="1" type="ORF">ACFOSB_18300</name>
</gene>
<reference evidence="2" key="1">
    <citation type="journal article" date="2019" name="Int. J. Syst. Evol. Microbiol.">
        <title>The Global Catalogue of Microorganisms (GCM) 10K type strain sequencing project: providing services to taxonomists for standard genome sequencing and annotation.</title>
        <authorList>
            <consortium name="The Broad Institute Genomics Platform"/>
            <consortium name="The Broad Institute Genome Sequencing Center for Infectious Disease"/>
            <person name="Wu L."/>
            <person name="Ma J."/>
        </authorList>
    </citation>
    <scope>NUCLEOTIDE SEQUENCE [LARGE SCALE GENOMIC DNA]</scope>
    <source>
        <strain evidence="2">CCTCC AB 2017081</strain>
    </source>
</reference>
<dbReference type="RefSeq" id="WP_322472201.1">
    <property type="nucleotide sequence ID" value="NZ_JBHRZG010000024.1"/>
</dbReference>
<name>A0ABV7ZCP4_9DEIO</name>
<proteinExistence type="predicted"/>
<dbReference type="Proteomes" id="UP001595803">
    <property type="component" value="Unassembled WGS sequence"/>
</dbReference>
<comment type="caution">
    <text evidence="1">The sequence shown here is derived from an EMBL/GenBank/DDBJ whole genome shotgun (WGS) entry which is preliminary data.</text>
</comment>
<evidence type="ECO:0000313" key="1">
    <source>
        <dbReference type="EMBL" id="MFC3834814.1"/>
    </source>
</evidence>
<organism evidence="1 2">
    <name type="scientific">Deinococcus rufus</name>
    <dbReference type="NCBI Taxonomy" id="2136097"/>
    <lineage>
        <taxon>Bacteria</taxon>
        <taxon>Thermotogati</taxon>
        <taxon>Deinococcota</taxon>
        <taxon>Deinococci</taxon>
        <taxon>Deinococcales</taxon>
        <taxon>Deinococcaceae</taxon>
        <taxon>Deinococcus</taxon>
    </lineage>
</organism>
<accession>A0ABV7ZCP4</accession>
<dbReference type="EMBL" id="JBHRZG010000024">
    <property type="protein sequence ID" value="MFC3834814.1"/>
    <property type="molecule type" value="Genomic_DNA"/>
</dbReference>
<keyword evidence="2" id="KW-1185">Reference proteome</keyword>
<protein>
    <submittedName>
        <fullName evidence="1">Uncharacterized protein</fullName>
    </submittedName>
</protein>
<sequence length="111" mass="11722">MTQPPPMDKPVTQSRTYLGAALLLLWLAGTVALRVRGLPDLPAEFLVIPAALMGVGIRDAISRNTIETREAKQAAQVAAQVAVSPTDPRGAAIEAVPDALPLTHPAHTLRD</sequence>
<evidence type="ECO:0000313" key="2">
    <source>
        <dbReference type="Proteomes" id="UP001595803"/>
    </source>
</evidence>